<dbReference type="EMBL" id="VYDA01000042">
    <property type="protein sequence ID" value="MYH60443.1"/>
    <property type="molecule type" value="Genomic_DNA"/>
</dbReference>
<dbReference type="InterPro" id="IPR011658">
    <property type="entry name" value="PA14_dom"/>
</dbReference>
<dbReference type="SMART" id="SM00758">
    <property type="entry name" value="PA14"/>
    <property type="match status" value="3"/>
</dbReference>
<proteinExistence type="predicted"/>
<name>A0A6B1FTN0_9CHLR</name>
<reference evidence="4" key="1">
    <citation type="submission" date="2019-09" db="EMBL/GenBank/DDBJ databases">
        <title>Characterisation of the sponge microbiome using genome-centric metagenomics.</title>
        <authorList>
            <person name="Engelberts J.P."/>
            <person name="Robbins S.J."/>
            <person name="De Goeij J.M."/>
            <person name="Aranda M."/>
            <person name="Bell S.C."/>
            <person name="Webster N.S."/>
        </authorList>
    </citation>
    <scope>NUCLEOTIDE SEQUENCE</scope>
    <source>
        <strain evidence="4">SB0675_bin_29</strain>
    </source>
</reference>
<accession>A0A6B1FTN0</accession>
<dbReference type="AlphaFoldDB" id="A0A6B1FTN0"/>
<keyword evidence="2" id="KW-1133">Transmembrane helix</keyword>
<evidence type="ECO:0000313" key="4">
    <source>
        <dbReference type="EMBL" id="MYH60443.1"/>
    </source>
</evidence>
<keyword evidence="2" id="KW-0472">Membrane</keyword>
<dbReference type="InterPro" id="IPR033803">
    <property type="entry name" value="CBD-like_Golvesin-Xly"/>
</dbReference>
<feature type="domain" description="PA14" evidence="3">
    <location>
        <begin position="381"/>
        <end position="518"/>
    </location>
</feature>
<dbReference type="PROSITE" id="PS51820">
    <property type="entry name" value="PA14"/>
    <property type="match status" value="3"/>
</dbReference>
<dbReference type="InterPro" id="IPR037524">
    <property type="entry name" value="PA14/GLEYA"/>
</dbReference>
<dbReference type="Pfam" id="PF25275">
    <property type="entry name" value="Golvesin_C"/>
    <property type="match status" value="1"/>
</dbReference>
<gene>
    <name evidence="4" type="ORF">F4148_01270</name>
</gene>
<comment type="caution">
    <text evidence="4">The sequence shown here is derived from an EMBL/GenBank/DDBJ whole genome shotgun (WGS) entry which is preliminary data.</text>
</comment>
<feature type="compositionally biased region" description="Low complexity" evidence="1">
    <location>
        <begin position="322"/>
        <end position="340"/>
    </location>
</feature>
<dbReference type="Pfam" id="PF07691">
    <property type="entry name" value="PA14"/>
    <property type="match status" value="3"/>
</dbReference>
<evidence type="ECO:0000256" key="1">
    <source>
        <dbReference type="SAM" id="MobiDB-lite"/>
    </source>
</evidence>
<dbReference type="Gene3D" id="3.90.182.10">
    <property type="entry name" value="Toxin - Anthrax Protective Antigen,domain 1"/>
    <property type="match status" value="3"/>
</dbReference>
<dbReference type="SUPFAM" id="SSF56988">
    <property type="entry name" value="Anthrax protective antigen"/>
    <property type="match status" value="3"/>
</dbReference>
<feature type="domain" description="PA14" evidence="3">
    <location>
        <begin position="64"/>
        <end position="203"/>
    </location>
</feature>
<feature type="compositionally biased region" description="Pro residues" evidence="1">
    <location>
        <begin position="341"/>
        <end position="355"/>
    </location>
</feature>
<feature type="domain" description="PA14" evidence="3">
    <location>
        <begin position="195"/>
        <end position="331"/>
    </location>
</feature>
<evidence type="ECO:0000259" key="3">
    <source>
        <dbReference type="PROSITE" id="PS51820"/>
    </source>
</evidence>
<keyword evidence="2" id="KW-0812">Transmembrane</keyword>
<organism evidence="4">
    <name type="scientific">Caldilineaceae bacterium SB0675_bin_29</name>
    <dbReference type="NCBI Taxonomy" id="2605266"/>
    <lineage>
        <taxon>Bacteria</taxon>
        <taxon>Bacillati</taxon>
        <taxon>Chloroflexota</taxon>
        <taxon>Caldilineae</taxon>
        <taxon>Caldilineales</taxon>
        <taxon>Caldilineaceae</taxon>
    </lineage>
</organism>
<feature type="region of interest" description="Disordered" evidence="1">
    <location>
        <begin position="315"/>
        <end position="379"/>
    </location>
</feature>
<feature type="compositionally biased region" description="Low complexity" evidence="1">
    <location>
        <begin position="356"/>
        <end position="379"/>
    </location>
</feature>
<feature type="region of interest" description="Disordered" evidence="1">
    <location>
        <begin position="511"/>
        <end position="532"/>
    </location>
</feature>
<feature type="transmembrane region" description="Helical" evidence="2">
    <location>
        <begin position="34"/>
        <end position="55"/>
    </location>
</feature>
<protein>
    <recommendedName>
        <fullName evidence="3">PA14 domain-containing protein</fullName>
    </recommendedName>
</protein>
<evidence type="ECO:0000256" key="2">
    <source>
        <dbReference type="SAM" id="Phobius"/>
    </source>
</evidence>
<sequence>MAPDHYEEKAMQSDNRIRVGVSWLFARLYGCRDMGGRIVCCAVLLALCALTVIALNSADALAHESDTTWDADYWDNTTLTGDAVISREDDTLDFDWGDGSPGTGISADRFSARWERHLNISAEEAGNYIFTVEVDDGVRLWVDGVLKIDSWIEQAKAFYQARLPLSEGQHTIRVEYYELTGAASISVSWEREPDLPTTYWQGEYYNNTTLTGTPHTSRGDARLNFNWGYESPLTGINQDGFSVRWSRSLQLPAGDYRFTVTVDDGVRLQVGDRTLIDFWQVQTATTYSQIIYLDGSAVTVRMEYYEDTGQAQASLTWNRLETTPTATPDPASTPGETTTPPATPTPSPTPPPTYTPAPTSTPATSVTPTSTPTVTPTPTSTPVTVWQALYWNNRTLTGTPALARQESTVDYNWGSGSPSSPTINNDSFSARWTAQISLEAGSYRFDVVSDDGVRLFIDNEKRIDGWSDHPATSYQYTLQHDGGSLNLVLEYYEHEELAQVKLSWTPVTDVATPEASPSPTPTPITVTVDDQDDGFQRGGLTTTWREATTGHSDHLFWTNNNDKTRTGYNWGRWSPNLEAASYEVFVYIPSNHATTGNARYWISHSGGFTLREVDQSQHSDEWVSLGTYTFSGTDEDYISLSDVTYETYLSTKVAWDAMKWEKQ</sequence>